<feature type="domain" description="Helitron helicase-like" evidence="2">
    <location>
        <begin position="217"/>
        <end position="308"/>
    </location>
</feature>
<reference evidence="3" key="1">
    <citation type="journal article" date="2019" name="Sci. Rep.">
        <title>Draft genome of Tanacetum cinerariifolium, the natural source of mosquito coil.</title>
        <authorList>
            <person name="Yamashiro T."/>
            <person name="Shiraishi A."/>
            <person name="Satake H."/>
            <person name="Nakayama K."/>
        </authorList>
    </citation>
    <scope>NUCLEOTIDE SEQUENCE</scope>
</reference>
<comment type="caution">
    <text evidence="3">The sequence shown here is derived from an EMBL/GenBank/DDBJ whole genome shotgun (WGS) entry which is preliminary data.</text>
</comment>
<dbReference type="SUPFAM" id="SSF50249">
    <property type="entry name" value="Nucleic acid-binding proteins"/>
    <property type="match status" value="1"/>
</dbReference>
<evidence type="ECO:0000256" key="1">
    <source>
        <dbReference type="SAM" id="MobiDB-lite"/>
    </source>
</evidence>
<dbReference type="InterPro" id="IPR012340">
    <property type="entry name" value="NA-bd_OB-fold"/>
</dbReference>
<protein>
    <recommendedName>
        <fullName evidence="2">Helitron helicase-like domain-containing protein</fullName>
    </recommendedName>
</protein>
<feature type="region of interest" description="Disordered" evidence="1">
    <location>
        <begin position="615"/>
        <end position="637"/>
    </location>
</feature>
<gene>
    <name evidence="3" type="ORF">Tci_007267</name>
</gene>
<feature type="compositionally biased region" description="Basic and acidic residues" evidence="1">
    <location>
        <begin position="515"/>
        <end position="532"/>
    </location>
</feature>
<feature type="compositionally biased region" description="Basic and acidic residues" evidence="1">
    <location>
        <begin position="615"/>
        <end position="626"/>
    </location>
</feature>
<accession>A0A6L2JEU6</accession>
<organism evidence="3">
    <name type="scientific">Tanacetum cinerariifolium</name>
    <name type="common">Dalmatian daisy</name>
    <name type="synonym">Chrysanthemum cinerariifolium</name>
    <dbReference type="NCBI Taxonomy" id="118510"/>
    <lineage>
        <taxon>Eukaryota</taxon>
        <taxon>Viridiplantae</taxon>
        <taxon>Streptophyta</taxon>
        <taxon>Embryophyta</taxon>
        <taxon>Tracheophyta</taxon>
        <taxon>Spermatophyta</taxon>
        <taxon>Magnoliopsida</taxon>
        <taxon>eudicotyledons</taxon>
        <taxon>Gunneridae</taxon>
        <taxon>Pentapetalae</taxon>
        <taxon>asterids</taxon>
        <taxon>campanulids</taxon>
        <taxon>Asterales</taxon>
        <taxon>Asteraceae</taxon>
        <taxon>Asteroideae</taxon>
        <taxon>Anthemideae</taxon>
        <taxon>Anthemidinae</taxon>
        <taxon>Tanacetum</taxon>
    </lineage>
</organism>
<evidence type="ECO:0000259" key="2">
    <source>
        <dbReference type="Pfam" id="PF14214"/>
    </source>
</evidence>
<feature type="compositionally biased region" description="Low complexity" evidence="1">
    <location>
        <begin position="627"/>
        <end position="636"/>
    </location>
</feature>
<evidence type="ECO:0000313" key="3">
    <source>
        <dbReference type="EMBL" id="GEU35289.1"/>
    </source>
</evidence>
<dbReference type="PANTHER" id="PTHR10492:SF101">
    <property type="entry name" value="ATP-DEPENDENT DNA HELICASE"/>
    <property type="match status" value="1"/>
</dbReference>
<name>A0A6L2JEU6_TANCI</name>
<dbReference type="AlphaFoldDB" id="A0A6L2JEU6"/>
<dbReference type="EMBL" id="BKCJ010000674">
    <property type="protein sequence ID" value="GEU35289.1"/>
    <property type="molecule type" value="Genomic_DNA"/>
</dbReference>
<feature type="region of interest" description="Disordered" evidence="1">
    <location>
        <begin position="515"/>
        <end position="535"/>
    </location>
</feature>
<proteinExistence type="predicted"/>
<dbReference type="PANTHER" id="PTHR10492">
    <property type="match status" value="1"/>
</dbReference>
<dbReference type="Gene3D" id="2.40.50.140">
    <property type="entry name" value="Nucleic acid-binding proteins"/>
    <property type="match status" value="1"/>
</dbReference>
<sequence>MNRFTEKNNSKFGYQKTPTVASSSFRSNSYMKDKDIIGSVVDIGGIVPVQSAAGRKIRRTVVVKDSESNQLDCTSGISGRICGMNMPISVMSLVVLYSSFSWARLKELPEYDEVQFKISLFTPQKPMVTISRDVMSSAGKSKVTFYCEDHGAVQVASRYKVIMRIIDQSGYAPIVFFNTMINKLSGYTAWELMEKHDMDVDKCDAVNDEPEFVKHFKEDAVTLCKFYGYSDLFITFTCNPKWPEISCFMAKRGLNSEDRLDIISRVFKIKLDCLKKEIKDDHTFGRVEGVVYTIEFQKRCLPHCHILLWLEPQDKLTTKEKIDHHISIEILNKDEDPELYQLVTDHLMHGPRGAENPSCPCTVNYKCTKKFPKQFNESTVIEDSGYGIYEGRNDGAAIKKSRTDLHNGYVVPYNLGLLRTPSVERLPFHLKDEQHVIFDATESIDYVVDKSSVNETIFEKSETKSLDTEKTRDACYARGLLQDDKEYIDGLLEEKTWSIMAADVLNVERLKQGIPARDADRSQNGDDNHNSRTDSWSGCRLKHALEHIYEDDDCEELALLCGRMFPEVSDKIENYVSGLPDMIHASVMAFKPKTVHDAVEFATKLMDKKIRTFAERQTENKRKQDDNQQQQNKRQNTSMAYTAGHGEKNLYGDLSHCALNATITMMVRVLLNATRHYRSDCPELKNQNYRNQAGGTRACGMVHALGGGDTNQDLNNMEDDINA</sequence>
<dbReference type="InterPro" id="IPR025476">
    <property type="entry name" value="Helitron_helicase-like"/>
</dbReference>
<dbReference type="Pfam" id="PF14214">
    <property type="entry name" value="Helitron_like_N"/>
    <property type="match status" value="1"/>
</dbReference>